<dbReference type="PATRIC" id="fig|1291052.5.peg.1342"/>
<keyword evidence="5" id="KW-1185">Reference proteome</keyword>
<sequence length="295" mass="32565">MTITITATTALTKEQMAAALALERAVHVHDHTFKDIYMYNQFNRNPEMKALFLAYSDGELVGVLQNYADSAPEDDDAELSVIVAPAFRQQGVATALIKAARAEMRQYGYTADYFVTEDIFLQAHPDFLARTGLHVAEAENEYQLSAAAGTHADYQLPESLQLRPMVQADIDALLPSYMEAFDDDETSGRTYLQSSLDDADDRQFVLTDAAGKQLGYCAIDTSESYYFFGLFVTKAARGRGIGTAMVKAIMAQLASEKPLPLRLAVEASNAVAHHVYLKAGFQQQTVVKYLYPNEA</sequence>
<dbReference type="RefSeq" id="WP_054678318.1">
    <property type="nucleotide sequence ID" value="NZ_AYYO01000022.1"/>
</dbReference>
<keyword evidence="1 4" id="KW-0808">Transferase</keyword>
<dbReference type="PANTHER" id="PTHR43877">
    <property type="entry name" value="AMINOALKYLPHOSPHONATE N-ACETYLTRANSFERASE-RELATED-RELATED"/>
    <property type="match status" value="1"/>
</dbReference>
<dbReference type="STRING" id="1291052.FC18_GL001324"/>
<dbReference type="Pfam" id="PF00583">
    <property type="entry name" value="Acetyltransf_1"/>
    <property type="match status" value="2"/>
</dbReference>
<dbReference type="SUPFAM" id="SSF55729">
    <property type="entry name" value="Acyl-CoA N-acyltransferases (Nat)"/>
    <property type="match status" value="2"/>
</dbReference>
<name>A0A0R1ZLT8_9LACO</name>
<evidence type="ECO:0000259" key="3">
    <source>
        <dbReference type="PROSITE" id="PS51186"/>
    </source>
</evidence>
<evidence type="ECO:0000256" key="1">
    <source>
        <dbReference type="ARBA" id="ARBA00022679"/>
    </source>
</evidence>
<dbReference type="InterPro" id="IPR050832">
    <property type="entry name" value="Bact_Acetyltransf"/>
</dbReference>
<dbReference type="InterPro" id="IPR016181">
    <property type="entry name" value="Acyl_CoA_acyltransferase"/>
</dbReference>
<dbReference type="GO" id="GO:0016747">
    <property type="term" value="F:acyltransferase activity, transferring groups other than amino-acyl groups"/>
    <property type="evidence" value="ECO:0007669"/>
    <property type="project" value="InterPro"/>
</dbReference>
<keyword evidence="2" id="KW-0012">Acyltransferase</keyword>
<dbReference type="EMBL" id="AYYO01000022">
    <property type="protein sequence ID" value="KRM55429.1"/>
    <property type="molecule type" value="Genomic_DNA"/>
</dbReference>
<comment type="caution">
    <text evidence="4">The sequence shown here is derived from an EMBL/GenBank/DDBJ whole genome shotgun (WGS) entry which is preliminary data.</text>
</comment>
<evidence type="ECO:0000313" key="5">
    <source>
        <dbReference type="Proteomes" id="UP000051679"/>
    </source>
</evidence>
<dbReference type="CDD" id="cd04301">
    <property type="entry name" value="NAT_SF"/>
    <property type="match status" value="2"/>
</dbReference>
<dbReference type="AlphaFoldDB" id="A0A0R1ZLT8"/>
<feature type="domain" description="N-acetyltransferase" evidence="3">
    <location>
        <begin position="160"/>
        <end position="295"/>
    </location>
</feature>
<dbReference type="PROSITE" id="PS51186">
    <property type="entry name" value="GNAT"/>
    <property type="match status" value="2"/>
</dbReference>
<proteinExistence type="predicted"/>
<feature type="domain" description="N-acetyltransferase" evidence="3">
    <location>
        <begin position="6"/>
        <end position="163"/>
    </location>
</feature>
<evidence type="ECO:0000313" key="4">
    <source>
        <dbReference type="EMBL" id="KRM55429.1"/>
    </source>
</evidence>
<dbReference type="Gene3D" id="3.40.630.30">
    <property type="match status" value="1"/>
</dbReference>
<dbReference type="PANTHER" id="PTHR43877:SF2">
    <property type="entry name" value="AMINOALKYLPHOSPHONATE N-ACETYLTRANSFERASE-RELATED"/>
    <property type="match status" value="1"/>
</dbReference>
<dbReference type="Proteomes" id="UP000051679">
    <property type="component" value="Unassembled WGS sequence"/>
</dbReference>
<gene>
    <name evidence="4" type="ORF">FC18_GL001324</name>
</gene>
<reference evidence="4 5" key="1">
    <citation type="journal article" date="2015" name="Genome Announc.">
        <title>Expanding the biotechnology potential of lactobacilli through comparative genomics of 213 strains and associated genera.</title>
        <authorList>
            <person name="Sun Z."/>
            <person name="Harris H.M."/>
            <person name="McCann A."/>
            <person name="Guo C."/>
            <person name="Argimon S."/>
            <person name="Zhang W."/>
            <person name="Yang X."/>
            <person name="Jeffery I.B."/>
            <person name="Cooney J.C."/>
            <person name="Kagawa T.F."/>
            <person name="Liu W."/>
            <person name="Song Y."/>
            <person name="Salvetti E."/>
            <person name="Wrobel A."/>
            <person name="Rasinkangas P."/>
            <person name="Parkhill J."/>
            <person name="Rea M.C."/>
            <person name="O'Sullivan O."/>
            <person name="Ritari J."/>
            <person name="Douillard F.P."/>
            <person name="Paul Ross R."/>
            <person name="Yang R."/>
            <person name="Briner A.E."/>
            <person name="Felis G.E."/>
            <person name="de Vos W.M."/>
            <person name="Barrangou R."/>
            <person name="Klaenhammer T.R."/>
            <person name="Caufield P.W."/>
            <person name="Cui Y."/>
            <person name="Zhang H."/>
            <person name="O'Toole P.W."/>
        </authorList>
    </citation>
    <scope>NUCLEOTIDE SEQUENCE [LARGE SCALE GENOMIC DNA]</scope>
    <source>
        <strain evidence="4 5">DSM 20505</strain>
    </source>
</reference>
<protein>
    <submittedName>
        <fullName evidence="4">Acetyltransferasegnat family</fullName>
    </submittedName>
</protein>
<evidence type="ECO:0000256" key="2">
    <source>
        <dbReference type="ARBA" id="ARBA00023315"/>
    </source>
</evidence>
<organism evidence="4 5">
    <name type="scientific">Lacticaseibacillus sharpeae JCM 1186 = DSM 20505</name>
    <dbReference type="NCBI Taxonomy" id="1291052"/>
    <lineage>
        <taxon>Bacteria</taxon>
        <taxon>Bacillati</taxon>
        <taxon>Bacillota</taxon>
        <taxon>Bacilli</taxon>
        <taxon>Lactobacillales</taxon>
        <taxon>Lactobacillaceae</taxon>
        <taxon>Lacticaseibacillus</taxon>
    </lineage>
</organism>
<dbReference type="InterPro" id="IPR000182">
    <property type="entry name" value="GNAT_dom"/>
</dbReference>
<dbReference type="OrthoDB" id="7163760at2"/>
<accession>A0A0R1ZLT8</accession>